<name>A0A8T1UKK8_9STRA</name>
<protein>
    <recommendedName>
        <fullName evidence="1">GIY-YIG domain-containing protein</fullName>
    </recommendedName>
</protein>
<dbReference type="InterPro" id="IPR000305">
    <property type="entry name" value="GIY-YIG_endonuc"/>
</dbReference>
<dbReference type="EMBL" id="JAENGZ010000315">
    <property type="protein sequence ID" value="KAG6962250.1"/>
    <property type="molecule type" value="Genomic_DNA"/>
</dbReference>
<sequence length="158" mass="18651">MIGRVYKITNADESIVYIGSTAESLRRRFKRHTYGFKHFRKHGVDSFSIHLISEHEIENSQQLHEFEQLVIDQTSCVNKNAAYRTKEQRKEKVNQRYQCDKEQRLEKARQYSQANKDNIKARMSERINCGCGISLSRGNLAPHRRSQKHQRWLAQSQS</sequence>
<proteinExistence type="predicted"/>
<dbReference type="Proteomes" id="UP000688947">
    <property type="component" value="Unassembled WGS sequence"/>
</dbReference>
<feature type="domain" description="GIY-YIG" evidence="1">
    <location>
        <begin position="1"/>
        <end position="89"/>
    </location>
</feature>
<dbReference type="SMART" id="SM00465">
    <property type="entry name" value="GIYc"/>
    <property type="match status" value="1"/>
</dbReference>
<reference evidence="2" key="1">
    <citation type="submission" date="2021-01" db="EMBL/GenBank/DDBJ databases">
        <title>Phytophthora aleatoria, a newly-described species from Pinus radiata is distinct from Phytophthora cactorum isolates based on comparative genomics.</title>
        <authorList>
            <person name="Mcdougal R."/>
            <person name="Panda P."/>
            <person name="Williams N."/>
            <person name="Studholme D.J."/>
        </authorList>
    </citation>
    <scope>NUCLEOTIDE SEQUENCE</scope>
    <source>
        <strain evidence="2">NZFS 3830</strain>
    </source>
</reference>
<accession>A0A8T1UKK8</accession>
<organism evidence="2 3">
    <name type="scientific">Phytophthora cactorum</name>
    <dbReference type="NCBI Taxonomy" id="29920"/>
    <lineage>
        <taxon>Eukaryota</taxon>
        <taxon>Sar</taxon>
        <taxon>Stramenopiles</taxon>
        <taxon>Oomycota</taxon>
        <taxon>Peronosporomycetes</taxon>
        <taxon>Peronosporales</taxon>
        <taxon>Peronosporaceae</taxon>
        <taxon>Phytophthora</taxon>
    </lineage>
</organism>
<comment type="caution">
    <text evidence="2">The sequence shown here is derived from an EMBL/GenBank/DDBJ whole genome shotgun (WGS) entry which is preliminary data.</text>
</comment>
<dbReference type="OrthoDB" id="115808at2759"/>
<evidence type="ECO:0000259" key="1">
    <source>
        <dbReference type="PROSITE" id="PS50164"/>
    </source>
</evidence>
<evidence type="ECO:0000313" key="3">
    <source>
        <dbReference type="Proteomes" id="UP000688947"/>
    </source>
</evidence>
<dbReference type="PROSITE" id="PS50164">
    <property type="entry name" value="GIY_YIG"/>
    <property type="match status" value="1"/>
</dbReference>
<evidence type="ECO:0000313" key="2">
    <source>
        <dbReference type="EMBL" id="KAG6962250.1"/>
    </source>
</evidence>
<dbReference type="Pfam" id="PF01541">
    <property type="entry name" value="GIY-YIG"/>
    <property type="match status" value="1"/>
</dbReference>
<dbReference type="AlphaFoldDB" id="A0A8T1UKK8"/>
<gene>
    <name evidence="2" type="ORF">JG687_00007254</name>
</gene>